<feature type="binding site" evidence="23">
    <location>
        <position position="232"/>
    </location>
    <ligand>
        <name>D-glyceraldehyde 3-phosphate</name>
        <dbReference type="ChEBI" id="CHEBI:59776"/>
    </ligand>
</feature>
<evidence type="ECO:0000256" key="18">
    <source>
        <dbReference type="ARBA" id="ARBA00023242"/>
    </source>
</evidence>
<dbReference type="OrthoDB" id="9817610at2759"/>
<dbReference type="Gene3D" id="3.40.50.720">
    <property type="entry name" value="NAD(P)-binding Rossmann-like Domain"/>
    <property type="match status" value="1"/>
</dbReference>
<dbReference type="EC" id="1.2.1.12" evidence="6 27"/>
<evidence type="ECO:0000313" key="30">
    <source>
        <dbReference type="RefSeq" id="XP_004397166.1"/>
    </source>
</evidence>
<feature type="binding site" evidence="24">
    <location>
        <position position="120"/>
    </location>
    <ligand>
        <name>NAD(+)</name>
        <dbReference type="ChEBI" id="CHEBI:57540"/>
    </ligand>
</feature>
<keyword evidence="24" id="KW-0547">Nucleotide-binding</keyword>
<evidence type="ECO:0000256" key="20">
    <source>
        <dbReference type="ARBA" id="ARBA00047698"/>
    </source>
</evidence>
<evidence type="ECO:0000256" key="13">
    <source>
        <dbReference type="ARBA" id="ARBA00022845"/>
    </source>
</evidence>
<dbReference type="GO" id="GO:0005634">
    <property type="term" value="C:nucleus"/>
    <property type="evidence" value="ECO:0007669"/>
    <property type="project" value="UniProtKB-SubCell"/>
</dbReference>
<name>A0A2U3VPT8_ODORO</name>
<dbReference type="InterPro" id="IPR006424">
    <property type="entry name" value="Glyceraldehyde-3-P_DH_1"/>
</dbReference>
<dbReference type="STRING" id="9708.A0A2U3VPT8"/>
<dbReference type="GO" id="GO:0006096">
    <property type="term" value="P:glycolytic process"/>
    <property type="evidence" value="ECO:0007669"/>
    <property type="project" value="UniProtKB-UniPathway"/>
</dbReference>
<keyword evidence="17" id="KW-0206">Cytoskeleton</keyword>
<dbReference type="SMART" id="SM00846">
    <property type="entry name" value="Gp_dh_N"/>
    <property type="match status" value="1"/>
</dbReference>
<keyword evidence="9" id="KW-0808">Transferase</keyword>
<evidence type="ECO:0000256" key="8">
    <source>
        <dbReference type="ARBA" id="ARBA00022490"/>
    </source>
</evidence>
<comment type="subunit">
    <text evidence="19">Homotetramer. Interacts with TPPP; the interaction is direct. Interacts (when S-nitrosylated) with SIAH1; leading to nuclear translocation. Interacts with RILPL1/GOSPEL, leading to prevent the interaction between GAPDH and SIAH1 and prevent nuclear translocation. Interacts with CHP1; the interaction increases the binding of CHP1 with microtubules. Associates with microtubules. Interacts with EIF1AD, USP25, PRKCI and WARS1. Interacts with phosphorylated RPL13A; inhibited by oxidatively-modified low-densitity lipoprotein (LDL(ox)). Component of the GAIT complex. Interacts with FKBP6; leading to inhibit GAPDH catalytic activity. Interacts with TRAF2, promoting TRAF2 ubiquitination. Interacts with TRAF3, promoting TRAF3 ubiquitination.</text>
</comment>
<evidence type="ECO:0000256" key="9">
    <source>
        <dbReference type="ARBA" id="ARBA00022679"/>
    </source>
</evidence>
<dbReference type="PANTHER" id="PTHR10836:SF111">
    <property type="entry name" value="GLYCERALDEHYDE-3-PHOSPHATE DEHYDROGENASE"/>
    <property type="match status" value="1"/>
</dbReference>
<feature type="binding site" evidence="24">
    <location>
        <position position="314"/>
    </location>
    <ligand>
        <name>NAD(+)</name>
        <dbReference type="ChEBI" id="CHEBI:57540"/>
    </ligand>
</feature>
<keyword evidence="10" id="KW-0053">Apoptosis</keyword>
<feature type="binding site" evidence="23">
    <location>
        <begin position="209"/>
        <end position="210"/>
    </location>
    <ligand>
        <name>D-glyceraldehyde 3-phosphate</name>
        <dbReference type="ChEBI" id="CHEBI:59776"/>
    </ligand>
</feature>
<keyword evidence="15 24" id="KW-0520">NAD</keyword>
<evidence type="ECO:0000256" key="5">
    <source>
        <dbReference type="ARBA" id="ARBA00007406"/>
    </source>
</evidence>
<dbReference type="PANTHER" id="PTHR10836">
    <property type="entry name" value="GLYCERALDEHYDE 3-PHOSPHATE DEHYDROGENASE"/>
    <property type="match status" value="1"/>
</dbReference>
<dbReference type="InterPro" id="IPR036291">
    <property type="entry name" value="NAD(P)-bd_dom_sf"/>
</dbReference>
<dbReference type="Pfam" id="PF00044">
    <property type="entry name" value="Gp_dh_N"/>
    <property type="match status" value="1"/>
</dbReference>
<dbReference type="InterPro" id="IPR020828">
    <property type="entry name" value="GlycerAld_3-P_DH_NAD(P)-bd"/>
</dbReference>
<organism evidence="29 30">
    <name type="scientific">Odobenus rosmarus divergens</name>
    <name type="common">Pacific walrus</name>
    <dbReference type="NCBI Taxonomy" id="9708"/>
    <lineage>
        <taxon>Eukaryota</taxon>
        <taxon>Metazoa</taxon>
        <taxon>Chordata</taxon>
        <taxon>Craniata</taxon>
        <taxon>Vertebrata</taxon>
        <taxon>Euteleostomi</taxon>
        <taxon>Mammalia</taxon>
        <taxon>Eutheria</taxon>
        <taxon>Laurasiatheria</taxon>
        <taxon>Carnivora</taxon>
        <taxon>Caniformia</taxon>
        <taxon>Pinnipedia</taxon>
        <taxon>Odobenidae</taxon>
        <taxon>Odobenus</taxon>
    </lineage>
</organism>
<evidence type="ECO:0000256" key="17">
    <source>
        <dbReference type="ARBA" id="ARBA00023212"/>
    </source>
</evidence>
<evidence type="ECO:0000256" key="4">
    <source>
        <dbReference type="ARBA" id="ARBA00004869"/>
    </source>
</evidence>
<feature type="domain" description="Glyceraldehyde 3-phosphate dehydrogenase NAD(P) binding" evidence="28">
    <location>
        <begin position="2"/>
        <end position="150"/>
    </location>
</feature>
<dbReference type="UniPathway" id="UPA00109">
    <property type="reaction ID" value="UER00184"/>
</dbReference>
<evidence type="ECO:0000256" key="2">
    <source>
        <dbReference type="ARBA" id="ARBA00004245"/>
    </source>
</evidence>
<dbReference type="GO" id="GO:0035605">
    <property type="term" value="F:peptidyl-cysteine S-nitrosylase activity"/>
    <property type="evidence" value="ECO:0007669"/>
    <property type="project" value="RHEA"/>
</dbReference>
<keyword evidence="14 27" id="KW-0560">Oxidoreductase</keyword>
<keyword evidence="29" id="KW-1185">Reference proteome</keyword>
<evidence type="ECO:0000256" key="25">
    <source>
        <dbReference type="PIRSR" id="PIRSR000149-4"/>
    </source>
</evidence>
<comment type="pathway">
    <text evidence="4 27">Carbohydrate degradation; glycolysis; pyruvate from D-glyceraldehyde 3-phosphate: step 1/5.</text>
</comment>
<evidence type="ECO:0000256" key="24">
    <source>
        <dbReference type="PIRSR" id="PIRSR000149-3"/>
    </source>
</evidence>
<evidence type="ECO:0000256" key="6">
    <source>
        <dbReference type="ARBA" id="ARBA00013119"/>
    </source>
</evidence>
<comment type="catalytic activity">
    <reaction evidence="21">
        <text>S-nitroso-L-cysteinyl-[GAPDH] + L-cysteinyl-[protein] = L-cysteinyl-[GAPDH] + S-nitroso-L-cysteinyl-[protein]</text>
        <dbReference type="Rhea" id="RHEA:66684"/>
        <dbReference type="Rhea" id="RHEA-COMP:10131"/>
        <dbReference type="Rhea" id="RHEA-COMP:17089"/>
        <dbReference type="Rhea" id="RHEA-COMP:17090"/>
        <dbReference type="Rhea" id="RHEA-COMP:17091"/>
        <dbReference type="ChEBI" id="CHEBI:29950"/>
        <dbReference type="ChEBI" id="CHEBI:149494"/>
    </reaction>
    <physiologicalReaction direction="left-to-right" evidence="21">
        <dbReference type="Rhea" id="RHEA:66685"/>
    </physiologicalReaction>
</comment>
<dbReference type="GO" id="GO:0050661">
    <property type="term" value="F:NADP binding"/>
    <property type="evidence" value="ECO:0007669"/>
    <property type="project" value="InterPro"/>
</dbReference>
<dbReference type="SUPFAM" id="SSF55347">
    <property type="entry name" value="Glyceraldehyde-3-phosphate dehydrogenase-like, C-terminal domain"/>
    <property type="match status" value="1"/>
</dbReference>
<evidence type="ECO:0000256" key="1">
    <source>
        <dbReference type="ARBA" id="ARBA00004123"/>
    </source>
</evidence>
<feature type="binding site" evidence="24">
    <location>
        <position position="33"/>
    </location>
    <ligand>
        <name>NAD(+)</name>
        <dbReference type="ChEBI" id="CHEBI:57540"/>
    </ligand>
</feature>
<feature type="active site" description="Nucleophile" evidence="22">
    <location>
        <position position="150"/>
    </location>
</feature>
<keyword evidence="16 27" id="KW-0324">Glycolysis</keyword>
<dbReference type="SUPFAM" id="SSF51735">
    <property type="entry name" value="NAD(P)-binding Rossmann-fold domains"/>
    <property type="match status" value="1"/>
</dbReference>
<evidence type="ECO:0000256" key="21">
    <source>
        <dbReference type="ARBA" id="ARBA00048005"/>
    </source>
</evidence>
<evidence type="ECO:0000256" key="12">
    <source>
        <dbReference type="ARBA" id="ARBA00022799"/>
    </source>
</evidence>
<evidence type="ECO:0000256" key="27">
    <source>
        <dbReference type="RuleBase" id="RU361160"/>
    </source>
</evidence>
<dbReference type="Gene3D" id="3.30.360.10">
    <property type="entry name" value="Dihydrodipicolinate Reductase, domain 2"/>
    <property type="match status" value="1"/>
</dbReference>
<dbReference type="GeneID" id="101363102"/>
<keyword evidence="11" id="KW-0013">ADP-ribosylation</keyword>
<evidence type="ECO:0000256" key="23">
    <source>
        <dbReference type="PIRSR" id="PIRSR000149-2"/>
    </source>
</evidence>
<dbReference type="PRINTS" id="PR00078">
    <property type="entry name" value="G3PDHDRGNASE"/>
</dbReference>
<reference evidence="30" key="1">
    <citation type="submission" date="2025-08" db="UniProtKB">
        <authorList>
            <consortium name="RefSeq"/>
        </authorList>
    </citation>
    <scope>IDENTIFICATION</scope>
</reference>
<evidence type="ECO:0000256" key="26">
    <source>
        <dbReference type="RuleBase" id="RU000397"/>
    </source>
</evidence>
<evidence type="ECO:0000259" key="28">
    <source>
        <dbReference type="SMART" id="SM00846"/>
    </source>
</evidence>
<dbReference type="InterPro" id="IPR020830">
    <property type="entry name" value="GlycerAld_3-P_DH_AS"/>
</dbReference>
<gene>
    <name evidence="30" type="primary">LOC101363102</name>
</gene>
<evidence type="ECO:0000256" key="19">
    <source>
        <dbReference type="ARBA" id="ARBA00046997"/>
    </source>
</evidence>
<dbReference type="InterPro" id="IPR020831">
    <property type="entry name" value="GlycerAld/Erythrose_P_DH"/>
</dbReference>
<evidence type="ECO:0000256" key="22">
    <source>
        <dbReference type="PIRSR" id="PIRSR000149-1"/>
    </source>
</evidence>
<dbReference type="GO" id="GO:0005856">
    <property type="term" value="C:cytoskeleton"/>
    <property type="evidence" value="ECO:0007669"/>
    <property type="project" value="UniProtKB-SubCell"/>
</dbReference>
<dbReference type="GO" id="GO:0006915">
    <property type="term" value="P:apoptotic process"/>
    <property type="evidence" value="ECO:0007669"/>
    <property type="project" value="UniProtKB-KW"/>
</dbReference>
<evidence type="ECO:0000256" key="16">
    <source>
        <dbReference type="ARBA" id="ARBA00023152"/>
    </source>
</evidence>
<feature type="binding site" evidence="23">
    <location>
        <begin position="149"/>
        <end position="151"/>
    </location>
    <ligand>
        <name>D-glyceraldehyde 3-phosphate</name>
        <dbReference type="ChEBI" id="CHEBI:59776"/>
    </ligand>
</feature>
<dbReference type="NCBIfam" id="TIGR01534">
    <property type="entry name" value="GAPDH-I"/>
    <property type="match status" value="1"/>
</dbReference>
<evidence type="ECO:0000256" key="10">
    <source>
        <dbReference type="ARBA" id="ARBA00022703"/>
    </source>
</evidence>
<dbReference type="Proteomes" id="UP000245340">
    <property type="component" value="Unplaced"/>
</dbReference>
<evidence type="ECO:0000256" key="7">
    <source>
        <dbReference type="ARBA" id="ARBA00021022"/>
    </source>
</evidence>
<dbReference type="InParanoid" id="A0A2U3VPT8"/>
<dbReference type="GO" id="GO:0051287">
    <property type="term" value="F:NAD binding"/>
    <property type="evidence" value="ECO:0007669"/>
    <property type="project" value="UniProtKB-UniRule"/>
</dbReference>
<dbReference type="GO" id="GO:0005829">
    <property type="term" value="C:cytosol"/>
    <property type="evidence" value="ECO:0007669"/>
    <property type="project" value="UniProtKB-SubCell"/>
</dbReference>
<feature type="site" description="Activates thiol group during catalysis" evidence="25">
    <location>
        <position position="177"/>
    </location>
</feature>
<dbReference type="Pfam" id="PF02800">
    <property type="entry name" value="Gp_dh_C"/>
    <property type="match status" value="1"/>
</dbReference>
<keyword evidence="12" id="KW-0702">S-nitrosylation</keyword>
<dbReference type="FunFam" id="3.40.50.720:FF:000319">
    <property type="entry name" value="Glyceraldehyde-3-phosphate dehydrogenase"/>
    <property type="match status" value="1"/>
</dbReference>
<dbReference type="GO" id="GO:0006417">
    <property type="term" value="P:regulation of translation"/>
    <property type="evidence" value="ECO:0007669"/>
    <property type="project" value="UniProtKB-KW"/>
</dbReference>
<feature type="binding site" evidence="24">
    <location>
        <position position="78"/>
    </location>
    <ligand>
        <name>NAD(+)</name>
        <dbReference type="ChEBI" id="CHEBI:57540"/>
    </ligand>
</feature>
<comment type="subcellular location">
    <subcellularLocation>
        <location evidence="2">Cytoplasm</location>
        <location evidence="2">Cytoskeleton</location>
    </subcellularLocation>
    <subcellularLocation>
        <location evidence="3">Cytoplasm</location>
        <location evidence="3">Cytosol</location>
    </subcellularLocation>
    <subcellularLocation>
        <location evidence="1">Nucleus</location>
    </subcellularLocation>
</comment>
<dbReference type="InterPro" id="IPR020829">
    <property type="entry name" value="GlycerAld_3-P_DH_cat"/>
</dbReference>
<evidence type="ECO:0000256" key="11">
    <source>
        <dbReference type="ARBA" id="ARBA00022765"/>
    </source>
</evidence>
<dbReference type="AlphaFoldDB" id="A0A2U3VPT8"/>
<evidence type="ECO:0000313" key="29">
    <source>
        <dbReference type="Proteomes" id="UP000245340"/>
    </source>
</evidence>
<comment type="similarity">
    <text evidence="5 26">Belongs to the glyceraldehyde-3-phosphate dehydrogenase family.</text>
</comment>
<evidence type="ECO:0000256" key="3">
    <source>
        <dbReference type="ARBA" id="ARBA00004514"/>
    </source>
</evidence>
<dbReference type="CDD" id="cd18126">
    <property type="entry name" value="GAPDH_I_C"/>
    <property type="match status" value="1"/>
</dbReference>
<keyword evidence="8" id="KW-0963">Cytoplasm</keyword>
<evidence type="ECO:0000256" key="15">
    <source>
        <dbReference type="ARBA" id="ARBA00023027"/>
    </source>
</evidence>
<sequence>MVKVGVNGFGRIGRLVTRAAFNSGKVDIVTISDPFIDLNYMVYMFQYDSTHDKFHGTVKAEKGKLVINGKSISIFQERDPANIKWGDAGAEYVVESTGVFTTMEKAGAHLKGRAKRVIISAPSADAPMFVMGVNHEKYDSSLKIVSNASCTTNCLAPLAKVIHDNFSIMEGFMTTIHAITATQKTMDGPSRKLWRDSQGAVQNIIPASTGAAKAVGKVIPELNGKLTGMAFRVPTPNMSVVDLTCLLEKAAKYDDIKKVVKQASEGPRKGILGYTEDQIVSCDFNSDTHSSTFNAGAGIALNNHFVKLISWYDNEFGYSNQVVDLMVHMASKE</sequence>
<accession>A0A2U3VPT8</accession>
<dbReference type="PIRSF" id="PIRSF000149">
    <property type="entry name" value="GAP_DH"/>
    <property type="match status" value="1"/>
</dbReference>
<dbReference type="PROSITE" id="PS00071">
    <property type="entry name" value="GAPDH"/>
    <property type="match status" value="1"/>
</dbReference>
<evidence type="ECO:0000256" key="14">
    <source>
        <dbReference type="ARBA" id="ARBA00023002"/>
    </source>
</evidence>
<keyword evidence="18" id="KW-0539">Nucleus</keyword>
<feature type="binding site" evidence="24">
    <location>
        <begin position="11"/>
        <end position="12"/>
    </location>
    <ligand>
        <name>NAD(+)</name>
        <dbReference type="ChEBI" id="CHEBI:57540"/>
    </ligand>
</feature>
<dbReference type="FunFam" id="3.30.360.10:FF:000001">
    <property type="entry name" value="Glyceraldehyde-3-phosphate dehydrogenase"/>
    <property type="match status" value="1"/>
</dbReference>
<keyword evidence="13" id="KW-0810">Translation regulation</keyword>
<dbReference type="GO" id="GO:0004365">
    <property type="term" value="F:glyceraldehyde-3-phosphate dehydrogenase (NAD+) (phosphorylating) activity"/>
    <property type="evidence" value="ECO:0007669"/>
    <property type="project" value="UniProtKB-UniRule"/>
</dbReference>
<protein>
    <recommendedName>
        <fullName evidence="7 27">Glyceraldehyde-3-phosphate dehydrogenase</fullName>
        <ecNumber evidence="6 27">1.2.1.12</ecNumber>
    </recommendedName>
</protein>
<dbReference type="CDD" id="cd05214">
    <property type="entry name" value="GAPDH_I_N"/>
    <property type="match status" value="1"/>
</dbReference>
<feature type="binding site" evidence="23">
    <location>
        <position position="180"/>
    </location>
    <ligand>
        <name>D-glyceraldehyde 3-phosphate</name>
        <dbReference type="ChEBI" id="CHEBI:59776"/>
    </ligand>
</feature>
<dbReference type="KEGG" id="oro:101363102"/>
<dbReference type="RefSeq" id="XP_004397166.1">
    <property type="nucleotide sequence ID" value="XM_004397109.2"/>
</dbReference>
<comment type="catalytic activity">
    <reaction evidence="20 27">
        <text>D-glyceraldehyde 3-phosphate + phosphate + NAD(+) = (2R)-3-phospho-glyceroyl phosphate + NADH + H(+)</text>
        <dbReference type="Rhea" id="RHEA:10300"/>
        <dbReference type="ChEBI" id="CHEBI:15378"/>
        <dbReference type="ChEBI" id="CHEBI:43474"/>
        <dbReference type="ChEBI" id="CHEBI:57540"/>
        <dbReference type="ChEBI" id="CHEBI:57604"/>
        <dbReference type="ChEBI" id="CHEBI:57945"/>
        <dbReference type="ChEBI" id="CHEBI:59776"/>
        <dbReference type="EC" id="1.2.1.12"/>
    </reaction>
</comment>
<dbReference type="GO" id="GO:0006006">
    <property type="term" value="P:glucose metabolic process"/>
    <property type="evidence" value="ECO:0007669"/>
    <property type="project" value="InterPro"/>
</dbReference>
<proteinExistence type="inferred from homology"/>